<reference evidence="1 2" key="1">
    <citation type="submission" date="2017-06" db="EMBL/GenBank/DDBJ databases">
        <title>Complete Genome Sequence of the Soil Carbazole-Degrading Bacterium Nocardioides aromaticivorans IC177.</title>
        <authorList>
            <person name="Vejarano F."/>
            <person name="Suzuki-Minakuchi C."/>
            <person name="Ohtsubo Y."/>
            <person name="Tsuda M."/>
            <person name="Okada K."/>
            <person name="Nojiri H."/>
        </authorList>
    </citation>
    <scope>NUCLEOTIDE SEQUENCE [LARGE SCALE GENOMIC DNA]</scope>
    <source>
        <strain evidence="1 2">IC177</strain>
    </source>
</reference>
<name>A0ABX7PI06_9ACTN</name>
<dbReference type="RefSeq" id="WP_207009792.1">
    <property type="nucleotide sequence ID" value="NZ_CP022295.1"/>
</dbReference>
<accession>A0ABX7PI06</accession>
<keyword evidence="2" id="KW-1185">Reference proteome</keyword>
<evidence type="ECO:0000313" key="2">
    <source>
        <dbReference type="Proteomes" id="UP000662818"/>
    </source>
</evidence>
<evidence type="ECO:0000313" key="1">
    <source>
        <dbReference type="EMBL" id="QSR25550.1"/>
    </source>
</evidence>
<dbReference type="Proteomes" id="UP000662818">
    <property type="component" value="Chromosome"/>
</dbReference>
<protein>
    <submittedName>
        <fullName evidence="1">Uncharacterized protein</fullName>
    </submittedName>
</protein>
<dbReference type="EMBL" id="CP022295">
    <property type="protein sequence ID" value="QSR25550.1"/>
    <property type="molecule type" value="Genomic_DNA"/>
</dbReference>
<gene>
    <name evidence="1" type="ORF">CFH99_07930</name>
</gene>
<sequence length="143" mass="15621">MDPLLDMAVDSLRWARVNNRRKRHLWLGSATACGISEWHTLSIDAPEEACASCAAYGRGWLDRHVFGSNPPIDRSPIAASTRLPANGGERRATLAERVEKVAMVRAKAAEKVALAHAWTADDWDDFVDGLLLDLDKALGEDGA</sequence>
<proteinExistence type="predicted"/>
<organism evidence="1 2">
    <name type="scientific">Nocardioides aromaticivorans</name>
    <dbReference type="NCBI Taxonomy" id="200618"/>
    <lineage>
        <taxon>Bacteria</taxon>
        <taxon>Bacillati</taxon>
        <taxon>Actinomycetota</taxon>
        <taxon>Actinomycetes</taxon>
        <taxon>Propionibacteriales</taxon>
        <taxon>Nocardioidaceae</taxon>
        <taxon>Nocardioides</taxon>
    </lineage>
</organism>